<protein>
    <submittedName>
        <fullName evidence="1">Uncharacterized protein</fullName>
    </submittedName>
</protein>
<reference evidence="1" key="2">
    <citation type="submission" date="2025-08" db="UniProtKB">
        <authorList>
            <consortium name="Ensembl"/>
        </authorList>
    </citation>
    <scope>IDENTIFICATION</scope>
</reference>
<keyword evidence="2" id="KW-1185">Reference proteome</keyword>
<dbReference type="Ensembl" id="ENSCMMT00000003202.1">
    <property type="protein sequence ID" value="ENSCMMP00000002861.1"/>
    <property type="gene ID" value="ENSCMMG00000001867.1"/>
</dbReference>
<sequence length="55" mass="5791">MAVSGGSAASVALRGLIQQLTTSTGEAQGGPGPLFTLLHQYWYPQNIKKAKCKKS</sequence>
<dbReference type="Proteomes" id="UP000694556">
    <property type="component" value="Chromosome 2"/>
</dbReference>
<dbReference type="AlphaFoldDB" id="A0A8C3BBH4"/>
<accession>A0A8C3BBH4</accession>
<reference evidence="1" key="3">
    <citation type="submission" date="2025-09" db="UniProtKB">
        <authorList>
            <consortium name="Ensembl"/>
        </authorList>
    </citation>
    <scope>IDENTIFICATION</scope>
</reference>
<name>A0A8C3BBH4_CAIMO</name>
<evidence type="ECO:0000313" key="2">
    <source>
        <dbReference type="Proteomes" id="UP000694556"/>
    </source>
</evidence>
<organism evidence="1 2">
    <name type="scientific">Cairina moschata</name>
    <name type="common">Muscovy duck</name>
    <dbReference type="NCBI Taxonomy" id="8855"/>
    <lineage>
        <taxon>Eukaryota</taxon>
        <taxon>Metazoa</taxon>
        <taxon>Chordata</taxon>
        <taxon>Craniata</taxon>
        <taxon>Vertebrata</taxon>
        <taxon>Euteleostomi</taxon>
        <taxon>Archelosauria</taxon>
        <taxon>Archosauria</taxon>
        <taxon>Dinosauria</taxon>
        <taxon>Saurischia</taxon>
        <taxon>Theropoda</taxon>
        <taxon>Coelurosauria</taxon>
        <taxon>Aves</taxon>
        <taxon>Neognathae</taxon>
        <taxon>Galloanserae</taxon>
        <taxon>Anseriformes</taxon>
        <taxon>Anatidae</taxon>
        <taxon>Anatinae</taxon>
        <taxon>Cairina</taxon>
    </lineage>
</organism>
<evidence type="ECO:0000313" key="1">
    <source>
        <dbReference type="Ensembl" id="ENSCMMP00000002861.1"/>
    </source>
</evidence>
<proteinExistence type="predicted"/>
<reference evidence="1" key="1">
    <citation type="submission" date="2018-09" db="EMBL/GenBank/DDBJ databases">
        <title>Common duck and Muscovy duck high density SNP chip.</title>
        <authorList>
            <person name="Vignal A."/>
            <person name="Thebault N."/>
            <person name="Warren W.C."/>
        </authorList>
    </citation>
    <scope>NUCLEOTIDE SEQUENCE [LARGE SCALE GENOMIC DNA]</scope>
</reference>